<name>A0A6J4VY04_9BACT</name>
<dbReference type="EMBL" id="CADCWN010000386">
    <property type="protein sequence ID" value="CAA9589916.1"/>
    <property type="molecule type" value="Genomic_DNA"/>
</dbReference>
<dbReference type="PANTHER" id="PTHR43646">
    <property type="entry name" value="GLYCOSYLTRANSFERASE"/>
    <property type="match status" value="1"/>
</dbReference>
<dbReference type="PANTHER" id="PTHR43646:SF3">
    <property type="entry name" value="SLR1566 PROTEIN"/>
    <property type="match status" value="1"/>
</dbReference>
<organism evidence="2">
    <name type="scientific">uncultured Thermomicrobiales bacterium</name>
    <dbReference type="NCBI Taxonomy" id="1645740"/>
    <lineage>
        <taxon>Bacteria</taxon>
        <taxon>Pseudomonadati</taxon>
        <taxon>Thermomicrobiota</taxon>
        <taxon>Thermomicrobia</taxon>
        <taxon>Thermomicrobiales</taxon>
        <taxon>environmental samples</taxon>
    </lineage>
</organism>
<dbReference type="Gene3D" id="3.90.550.10">
    <property type="entry name" value="Spore Coat Polysaccharide Biosynthesis Protein SpsA, Chain A"/>
    <property type="match status" value="1"/>
</dbReference>
<dbReference type="SUPFAM" id="SSF53448">
    <property type="entry name" value="Nucleotide-diphospho-sugar transferases"/>
    <property type="match status" value="1"/>
</dbReference>
<evidence type="ECO:0000313" key="2">
    <source>
        <dbReference type="EMBL" id="CAA9589916.1"/>
    </source>
</evidence>
<dbReference type="GO" id="GO:0016740">
    <property type="term" value="F:transferase activity"/>
    <property type="evidence" value="ECO:0007669"/>
    <property type="project" value="UniProtKB-KW"/>
</dbReference>
<proteinExistence type="predicted"/>
<reference evidence="2" key="1">
    <citation type="submission" date="2020-02" db="EMBL/GenBank/DDBJ databases">
        <authorList>
            <person name="Meier V. D."/>
        </authorList>
    </citation>
    <scope>NUCLEOTIDE SEQUENCE</scope>
    <source>
        <strain evidence="2">AVDCRST_MAG18</strain>
    </source>
</reference>
<dbReference type="CDD" id="cd00761">
    <property type="entry name" value="Glyco_tranf_GTA_type"/>
    <property type="match status" value="1"/>
</dbReference>
<feature type="domain" description="Glycosyltransferase 2-like" evidence="1">
    <location>
        <begin position="53"/>
        <end position="224"/>
    </location>
</feature>
<dbReference type="AlphaFoldDB" id="A0A6J4VY04"/>
<dbReference type="Pfam" id="PF00535">
    <property type="entry name" value="Glycos_transf_2"/>
    <property type="match status" value="1"/>
</dbReference>
<gene>
    <name evidence="2" type="ORF">AVDCRST_MAG18-4803</name>
</gene>
<accession>A0A6J4VY04</accession>
<protein>
    <submittedName>
        <fullName evidence="2">Glycosyl transferase, family 2</fullName>
    </submittedName>
</protein>
<sequence>MERSHPKSATPLLAITLCALMAVRQWARVRRAFAETVTPEDLPLRSPAPRVAIILPVRDEAANIDAVVASLLAQEGVDYELLVLDDGSTDATPALLAAWAARDARLLVKRIDTLPPGWAGKAHALHIGAELTTAEWLLFTDADTRHAPAALRAMLGHATRQGDDLLSLIPEIAYVGPGMRLLTPLGGIALLERATPAELRDPLHAGAIAIGQYILIRRAIYERVGGYANPRLRATFADDVHLAEEVKRRGGKLELVSGRGLVTNEQWTTWDTAWRGWRKSIYGDLVHRPLYGLAGGLTLLVYGLLPPLALLRALARRDLLPAALAIVSLVGQVATRRPFDRVAGLPWRWTFSTPLGWATMGLLLLDATRHVLADAGADWKGRAAPGRGLGDG</sequence>
<keyword evidence="2" id="KW-0808">Transferase</keyword>
<dbReference type="InterPro" id="IPR029044">
    <property type="entry name" value="Nucleotide-diphossugar_trans"/>
</dbReference>
<evidence type="ECO:0000259" key="1">
    <source>
        <dbReference type="Pfam" id="PF00535"/>
    </source>
</evidence>
<dbReference type="InterPro" id="IPR001173">
    <property type="entry name" value="Glyco_trans_2-like"/>
</dbReference>